<organism evidence="4">
    <name type="scientific">Schistocephalus solidus</name>
    <name type="common">Tapeworm</name>
    <dbReference type="NCBI Taxonomy" id="70667"/>
    <lineage>
        <taxon>Eukaryota</taxon>
        <taxon>Metazoa</taxon>
        <taxon>Spiralia</taxon>
        <taxon>Lophotrochozoa</taxon>
        <taxon>Platyhelminthes</taxon>
        <taxon>Cestoda</taxon>
        <taxon>Eucestoda</taxon>
        <taxon>Diphyllobothriidea</taxon>
        <taxon>Diphyllobothriidae</taxon>
        <taxon>Schistocephalus</taxon>
    </lineage>
</organism>
<keyword evidence="1 3" id="KW-0732">Signal</keyword>
<evidence type="ECO:0000256" key="3">
    <source>
        <dbReference type="SAM" id="SignalP"/>
    </source>
</evidence>
<dbReference type="GO" id="GO:0032222">
    <property type="term" value="P:regulation of synaptic transmission, cholinergic"/>
    <property type="evidence" value="ECO:0007669"/>
    <property type="project" value="InterPro"/>
</dbReference>
<keyword evidence="2" id="KW-0325">Glycoprotein</keyword>
<dbReference type="EMBL" id="GEEE01023843">
    <property type="protein sequence ID" value="JAP39382.1"/>
    <property type="molecule type" value="Transcribed_RNA"/>
</dbReference>
<protein>
    <recommendedName>
        <fullName evidence="5">Protein quiver</fullName>
    </recommendedName>
</protein>
<evidence type="ECO:0000256" key="1">
    <source>
        <dbReference type="ARBA" id="ARBA00022729"/>
    </source>
</evidence>
<feature type="signal peptide" evidence="3">
    <location>
        <begin position="1"/>
        <end position="18"/>
    </location>
</feature>
<proteinExistence type="predicted"/>
<evidence type="ECO:0000256" key="2">
    <source>
        <dbReference type="ARBA" id="ARBA00023180"/>
    </source>
</evidence>
<reference evidence="4" key="1">
    <citation type="submission" date="2016-01" db="EMBL/GenBank/DDBJ databases">
        <title>Reference transcriptome for the parasite Schistocephalus solidus: insights into the molecular evolution of parasitism.</title>
        <authorList>
            <person name="Hebert F.O."/>
            <person name="Grambauer S."/>
            <person name="Barber I."/>
            <person name="Landry C.R."/>
            <person name="Aubin-Horth N."/>
        </authorList>
    </citation>
    <scope>NUCLEOTIDE SEQUENCE</scope>
</reference>
<feature type="chain" id="PRO_5007050740" description="Protein quiver" evidence="3">
    <location>
        <begin position="19"/>
        <end position="169"/>
    </location>
</feature>
<accession>A0A0X3NUI8</accession>
<sequence>MLLGTFVVLEIWLGQLLGHEVGAITSLERSFTPSRNITCAQCQSESRAAYKTTSHAEWRMANLRCLNYPEQFYKPCVETETFKPRGCGKLVTRSYLYFGVHDDREITIVRRFCASEGASKDEVRCDTTLSQGRVTERCICGSDRCNGAASLSFLPSSAFLLAAAWLMSM</sequence>
<gene>
    <name evidence="4" type="ORF">TR154307</name>
</gene>
<evidence type="ECO:0008006" key="5">
    <source>
        <dbReference type="Google" id="ProtNLM"/>
    </source>
</evidence>
<evidence type="ECO:0000313" key="4">
    <source>
        <dbReference type="EMBL" id="JAP39382.1"/>
    </source>
</evidence>
<dbReference type="GO" id="GO:0030431">
    <property type="term" value="P:sleep"/>
    <property type="evidence" value="ECO:0007669"/>
    <property type="project" value="InterPro"/>
</dbReference>
<name>A0A0X3NUI8_SCHSO</name>
<dbReference type="AlphaFoldDB" id="A0A0X3NUI8"/>
<dbReference type="Pfam" id="PF17064">
    <property type="entry name" value="QVR"/>
    <property type="match status" value="1"/>
</dbReference>
<dbReference type="InterPro" id="IPR031424">
    <property type="entry name" value="QVR-like"/>
</dbReference>